<dbReference type="AlphaFoldDB" id="G0QK84"/>
<dbReference type="GO" id="GO:0006508">
    <property type="term" value="P:proteolysis"/>
    <property type="evidence" value="ECO:0007669"/>
    <property type="project" value="UniProtKB-KW"/>
</dbReference>
<keyword evidence="1" id="KW-0732">Signal</keyword>
<dbReference type="EC" id="3.4.22.16" evidence="3"/>
<dbReference type="EMBL" id="GL983140">
    <property type="protein sequence ID" value="EGR34360.1"/>
    <property type="molecule type" value="Genomic_DNA"/>
</dbReference>
<dbReference type="Pfam" id="PF08246">
    <property type="entry name" value="Inhibitor_I29"/>
    <property type="match status" value="1"/>
</dbReference>
<evidence type="ECO:0000259" key="2">
    <source>
        <dbReference type="SMART" id="SM00848"/>
    </source>
</evidence>
<feature type="non-terminal residue" evidence="3">
    <location>
        <position position="1"/>
    </location>
</feature>
<dbReference type="GeneID" id="14910562"/>
<accession>G0QK84</accession>
<dbReference type="GO" id="GO:0004197">
    <property type="term" value="F:cysteine-type endopeptidase activity"/>
    <property type="evidence" value="ECO:0007669"/>
    <property type="project" value="UniProtKB-EC"/>
</dbReference>
<dbReference type="SMR" id="G0QK84"/>
<dbReference type="RefSeq" id="XP_004039664.1">
    <property type="nucleotide sequence ID" value="XM_004039616.1"/>
</dbReference>
<reference evidence="3 4" key="1">
    <citation type="submission" date="2011-07" db="EMBL/GenBank/DDBJ databases">
        <authorList>
            <person name="Coyne R."/>
            <person name="Brami D."/>
            <person name="Johnson J."/>
            <person name="Hostetler J."/>
            <person name="Hannick L."/>
            <person name="Clark T."/>
            <person name="Cassidy-Hanley D."/>
            <person name="Inman J."/>
        </authorList>
    </citation>
    <scope>NUCLEOTIDE SEQUENCE [LARGE SCALE GENOMIC DNA]</scope>
    <source>
        <strain evidence="3 4">G5</strain>
    </source>
</reference>
<evidence type="ECO:0000313" key="3">
    <source>
        <dbReference type="EMBL" id="EGR34360.1"/>
    </source>
</evidence>
<dbReference type="Proteomes" id="UP000008983">
    <property type="component" value="Unassembled WGS sequence"/>
</dbReference>
<dbReference type="InParanoid" id="G0QK84"/>
<keyword evidence="3" id="KW-0645">Protease</keyword>
<dbReference type="InterPro" id="IPR013201">
    <property type="entry name" value="Prot_inhib_I29"/>
</dbReference>
<dbReference type="SMART" id="SM00848">
    <property type="entry name" value="Inhibitor_I29"/>
    <property type="match status" value="1"/>
</dbReference>
<dbReference type="Gene3D" id="1.10.287.2250">
    <property type="match status" value="1"/>
</dbReference>
<evidence type="ECO:0000256" key="1">
    <source>
        <dbReference type="SAM" id="SignalP"/>
    </source>
</evidence>
<dbReference type="OrthoDB" id="5855924at2759"/>
<dbReference type="SUPFAM" id="SSF54001">
    <property type="entry name" value="Cysteine proteinases"/>
    <property type="match status" value="1"/>
</dbReference>
<feature type="domain" description="Cathepsin propeptide inhibitor" evidence="2">
    <location>
        <begin position="32"/>
        <end position="90"/>
    </location>
</feature>
<sequence>KRQMKTLIITLSLFCLLLAAPKWHELSSEYTFDQYISDYSKNYAKGTREYDQRKIIFESKLQEILSHNQNTSHTYKRGINAFTDMSHQEFKQSKLGYSKGFRSSRNQQFRQLLLNNKKLLLNKSLNSPRALTGEIITQYLLQRIKDTVVHAGLSQLLQQLKVTPLFLPINT</sequence>
<keyword evidence="4" id="KW-1185">Reference proteome</keyword>
<feature type="chain" id="PRO_5003408048" evidence="1">
    <location>
        <begin position="20"/>
        <end position="171"/>
    </location>
</feature>
<proteinExistence type="predicted"/>
<dbReference type="InterPro" id="IPR038765">
    <property type="entry name" value="Papain-like_cys_pep_sf"/>
</dbReference>
<keyword evidence="3" id="KW-0378">Hydrolase</keyword>
<name>G0QK84_ICHMU</name>
<protein>
    <submittedName>
        <fullName evidence="3">Papain family cysteine protease, putative</fullName>
        <ecNumber evidence="3">3.4.22.16</ecNumber>
    </submittedName>
</protein>
<organism evidence="3 4">
    <name type="scientific">Ichthyophthirius multifiliis</name>
    <name type="common">White spot disease agent</name>
    <name type="synonym">Ich</name>
    <dbReference type="NCBI Taxonomy" id="5932"/>
    <lineage>
        <taxon>Eukaryota</taxon>
        <taxon>Sar</taxon>
        <taxon>Alveolata</taxon>
        <taxon>Ciliophora</taxon>
        <taxon>Intramacronucleata</taxon>
        <taxon>Oligohymenophorea</taxon>
        <taxon>Hymenostomatida</taxon>
        <taxon>Ophryoglenina</taxon>
        <taxon>Ichthyophthirius</taxon>
    </lineage>
</organism>
<feature type="signal peptide" evidence="1">
    <location>
        <begin position="1"/>
        <end position="19"/>
    </location>
</feature>
<dbReference type="STRING" id="857967.G0QK84"/>
<evidence type="ECO:0000313" key="4">
    <source>
        <dbReference type="Proteomes" id="UP000008983"/>
    </source>
</evidence>
<gene>
    <name evidence="3" type="ORF">IMG5_014470</name>
</gene>